<organism evidence="2 3">
    <name type="scientific">Microcella humidisoli</name>
    <dbReference type="NCBI Taxonomy" id="2963406"/>
    <lineage>
        <taxon>Bacteria</taxon>
        <taxon>Bacillati</taxon>
        <taxon>Actinomycetota</taxon>
        <taxon>Actinomycetes</taxon>
        <taxon>Micrococcales</taxon>
        <taxon>Microbacteriaceae</taxon>
        <taxon>Microcella</taxon>
    </lineage>
</organism>
<feature type="domain" description="NAD(P)-binding" evidence="1">
    <location>
        <begin position="7"/>
        <end position="186"/>
    </location>
</feature>
<dbReference type="EMBL" id="CP101497">
    <property type="protein sequence ID" value="UTT61917.1"/>
    <property type="molecule type" value="Genomic_DNA"/>
</dbReference>
<keyword evidence="3" id="KW-1185">Reference proteome</keyword>
<dbReference type="Gene3D" id="3.90.25.10">
    <property type="entry name" value="UDP-galactose 4-epimerase, domain 1"/>
    <property type="match status" value="1"/>
</dbReference>
<reference evidence="2" key="1">
    <citation type="submission" date="2022-07" db="EMBL/GenBank/DDBJ databases">
        <title>Taxonomic analysis of Microcella humidisoli nov. sp., isolated from riverside soil.</title>
        <authorList>
            <person name="Molina K.M."/>
            <person name="Kim S.B."/>
        </authorList>
    </citation>
    <scope>NUCLEOTIDE SEQUENCE</scope>
    <source>
        <strain evidence="2">MMS21-STM10</strain>
    </source>
</reference>
<evidence type="ECO:0000313" key="2">
    <source>
        <dbReference type="EMBL" id="UTT61917.1"/>
    </source>
</evidence>
<dbReference type="PANTHER" id="PTHR47129:SF1">
    <property type="entry name" value="NMRA-LIKE DOMAIN-CONTAINING PROTEIN"/>
    <property type="match status" value="1"/>
</dbReference>
<dbReference type="Gene3D" id="3.40.50.720">
    <property type="entry name" value="NAD(P)-binding Rossmann-like Domain"/>
    <property type="match status" value="1"/>
</dbReference>
<dbReference type="InterPro" id="IPR036291">
    <property type="entry name" value="NAD(P)-bd_dom_sf"/>
</dbReference>
<dbReference type="PANTHER" id="PTHR47129">
    <property type="entry name" value="QUINONE OXIDOREDUCTASE 2"/>
    <property type="match status" value="1"/>
</dbReference>
<name>A0ABY5FUC9_9MICO</name>
<evidence type="ECO:0000313" key="3">
    <source>
        <dbReference type="Proteomes" id="UP001060039"/>
    </source>
</evidence>
<dbReference type="CDD" id="cd05269">
    <property type="entry name" value="TMR_SDR_a"/>
    <property type="match status" value="1"/>
</dbReference>
<gene>
    <name evidence="2" type="ORF">NNL39_09565</name>
</gene>
<dbReference type="InterPro" id="IPR016040">
    <property type="entry name" value="NAD(P)-bd_dom"/>
</dbReference>
<sequence length="286" mass="29229">MTTLITGATGHLGRLAIEALLDRGVDPATIVGSGRSVEKAADLAARGVRIVAADYTDASSLDAAFAGVDRLVLVSSSEVGQRATQHQAVIDAAVRAGVQHLVYTSVLDAEDTALILAPEHKATEQAIRASGIPFTFLRNGWYTENYAATITQAAATGTVLTSAGEGRVSSALRAEYAEAIAAVLTSEGHDGRVYELSGDTAWSFAELAGAIAEVAGTAVELFSVSAEDHAAALSAAGLNAATTGFLVALDGDIRAGLLDATSGDLARLIGRPTMTLVDAVRAIHTA</sequence>
<dbReference type="SUPFAM" id="SSF51735">
    <property type="entry name" value="NAD(P)-binding Rossmann-fold domains"/>
    <property type="match status" value="1"/>
</dbReference>
<protein>
    <submittedName>
        <fullName evidence="2">SDR family oxidoreductase</fullName>
    </submittedName>
</protein>
<dbReference type="Proteomes" id="UP001060039">
    <property type="component" value="Chromosome"/>
</dbReference>
<dbReference type="RefSeq" id="WP_255159058.1">
    <property type="nucleotide sequence ID" value="NZ_CP101497.1"/>
</dbReference>
<accession>A0ABY5FUC9</accession>
<dbReference type="Pfam" id="PF13460">
    <property type="entry name" value="NAD_binding_10"/>
    <property type="match status" value="1"/>
</dbReference>
<proteinExistence type="predicted"/>
<evidence type="ECO:0000259" key="1">
    <source>
        <dbReference type="Pfam" id="PF13460"/>
    </source>
</evidence>
<dbReference type="InterPro" id="IPR052718">
    <property type="entry name" value="NmrA-type_oxidoreductase"/>
</dbReference>